<proteinExistence type="inferred from homology"/>
<keyword evidence="3 6" id="KW-0808">Transferase</keyword>
<reference evidence="6 7" key="1">
    <citation type="submission" date="2020-05" db="EMBL/GenBank/DDBJ databases">
        <authorList>
            <person name="Casaregola S."/>
            <person name="Devillers H."/>
            <person name="Grondin C."/>
        </authorList>
    </citation>
    <scope>NUCLEOTIDE SEQUENCE [LARGE SCALE GENOMIC DNA]</scope>
    <source>
        <strain evidence="6 7">CLIB 1767</strain>
    </source>
</reference>
<dbReference type="GO" id="GO:0003676">
    <property type="term" value="F:nucleic acid binding"/>
    <property type="evidence" value="ECO:0007669"/>
    <property type="project" value="InterPro"/>
</dbReference>
<name>A0A8H2VI01_9SACH</name>
<evidence type="ECO:0000313" key="6">
    <source>
        <dbReference type="EMBL" id="CAB4255688.1"/>
    </source>
</evidence>
<dbReference type="Pfam" id="PF05175">
    <property type="entry name" value="MTS"/>
    <property type="match status" value="1"/>
</dbReference>
<dbReference type="GO" id="GO:0035657">
    <property type="term" value="C:eRF1 methyltransferase complex"/>
    <property type="evidence" value="ECO:0007669"/>
    <property type="project" value="TreeGrafter"/>
</dbReference>
<keyword evidence="7" id="KW-1185">Reference proteome</keyword>
<dbReference type="GO" id="GO:0032259">
    <property type="term" value="P:methylation"/>
    <property type="evidence" value="ECO:0007669"/>
    <property type="project" value="UniProtKB-KW"/>
</dbReference>
<dbReference type="NCBIfam" id="TIGR00537">
    <property type="entry name" value="hemK_rel_arch"/>
    <property type="match status" value="1"/>
</dbReference>
<feature type="domain" description="Methyltransferase small" evidence="5">
    <location>
        <begin position="34"/>
        <end position="125"/>
    </location>
</feature>
<dbReference type="GO" id="GO:0008757">
    <property type="term" value="F:S-adenosylmethionine-dependent methyltransferase activity"/>
    <property type="evidence" value="ECO:0007669"/>
    <property type="project" value="TreeGrafter"/>
</dbReference>
<organism evidence="6 7">
    <name type="scientific">Maudiozyma barnettii</name>
    <dbReference type="NCBI Taxonomy" id="61262"/>
    <lineage>
        <taxon>Eukaryota</taxon>
        <taxon>Fungi</taxon>
        <taxon>Dikarya</taxon>
        <taxon>Ascomycota</taxon>
        <taxon>Saccharomycotina</taxon>
        <taxon>Saccharomycetes</taxon>
        <taxon>Saccharomycetales</taxon>
        <taxon>Saccharomycetaceae</taxon>
        <taxon>Maudiozyma</taxon>
    </lineage>
</organism>
<dbReference type="Gene3D" id="3.40.50.150">
    <property type="entry name" value="Vaccinia Virus protein VP39"/>
    <property type="match status" value="1"/>
</dbReference>
<comment type="caution">
    <text evidence="6">The sequence shown here is derived from an EMBL/GenBank/DDBJ whole genome shotgun (WGS) entry which is preliminary data.</text>
</comment>
<sequence>MLATPYVKFDYEKVYEPAEDSFLLLDSLEKDQSYLAKRFHDQLAVVCELGPGSGIVTTFMMQNKMPSQNAIYFALDINPWAIQATEDTAKRNDCDRIYLEPIQSNLTSSLRHSEVDVLLFNPPYVPAETIPDIPETKDDIDTWLDLALVGGENGMKITQLVLDNLNSTLTANGVAYILFCARNKPEEIVKSMTSLWNIELVEHRKAGWEVLSVYRFSRKTI</sequence>
<gene>
    <name evidence="6" type="ORF">KABA2_07S02244</name>
</gene>
<dbReference type="InterPro" id="IPR052190">
    <property type="entry name" value="Euk-Arch_PrmC-MTase"/>
</dbReference>
<dbReference type="RefSeq" id="XP_041407532.1">
    <property type="nucleotide sequence ID" value="XM_041551598.1"/>
</dbReference>
<accession>A0A8H2VI01</accession>
<dbReference type="InterPro" id="IPR002052">
    <property type="entry name" value="DNA_methylase_N6_adenine_CS"/>
</dbReference>
<dbReference type="InterPro" id="IPR004557">
    <property type="entry name" value="PrmC-related"/>
</dbReference>
<evidence type="ECO:0000256" key="2">
    <source>
        <dbReference type="ARBA" id="ARBA00022603"/>
    </source>
</evidence>
<dbReference type="SUPFAM" id="SSF53335">
    <property type="entry name" value="S-adenosyl-L-methionine-dependent methyltransferases"/>
    <property type="match status" value="1"/>
</dbReference>
<dbReference type="OrthoDB" id="406152at2759"/>
<dbReference type="PROSITE" id="PS00092">
    <property type="entry name" value="N6_MTASE"/>
    <property type="match status" value="1"/>
</dbReference>
<dbReference type="GeneID" id="64858746"/>
<comment type="similarity">
    <text evidence="1">Belongs to the eukaryotic/archaeal PrmC-related family.</text>
</comment>
<dbReference type="AlphaFoldDB" id="A0A8H2VI01"/>
<evidence type="ECO:0000313" key="7">
    <source>
        <dbReference type="Proteomes" id="UP000644660"/>
    </source>
</evidence>
<dbReference type="Proteomes" id="UP000644660">
    <property type="component" value="Unassembled WGS sequence"/>
</dbReference>
<dbReference type="EMBL" id="CAEFZW010000007">
    <property type="protein sequence ID" value="CAB4255688.1"/>
    <property type="molecule type" value="Genomic_DNA"/>
</dbReference>
<evidence type="ECO:0000256" key="3">
    <source>
        <dbReference type="ARBA" id="ARBA00022679"/>
    </source>
</evidence>
<protein>
    <submittedName>
        <fullName evidence="6">Similar to Saccharomyces cerevisiae YDR140W MTQ2 S-adenosylmethionine-dependent methyltransferase of the seven beta-strand family</fullName>
    </submittedName>
</protein>
<dbReference type="PANTHER" id="PTHR45875">
    <property type="entry name" value="METHYLTRANSFERASE N6AMT1"/>
    <property type="match status" value="1"/>
</dbReference>
<dbReference type="PANTHER" id="PTHR45875:SF1">
    <property type="entry name" value="METHYLTRANSFERASE N6AMT1"/>
    <property type="match status" value="1"/>
</dbReference>
<dbReference type="InterPro" id="IPR007848">
    <property type="entry name" value="Small_mtfrase_dom"/>
</dbReference>
<dbReference type="GO" id="GO:0008276">
    <property type="term" value="F:protein methyltransferase activity"/>
    <property type="evidence" value="ECO:0007669"/>
    <property type="project" value="TreeGrafter"/>
</dbReference>
<keyword evidence="4" id="KW-0949">S-adenosyl-L-methionine</keyword>
<evidence type="ECO:0000256" key="1">
    <source>
        <dbReference type="ARBA" id="ARBA00006149"/>
    </source>
</evidence>
<evidence type="ECO:0000259" key="5">
    <source>
        <dbReference type="Pfam" id="PF05175"/>
    </source>
</evidence>
<evidence type="ECO:0000256" key="4">
    <source>
        <dbReference type="ARBA" id="ARBA00022691"/>
    </source>
</evidence>
<dbReference type="InterPro" id="IPR029063">
    <property type="entry name" value="SAM-dependent_MTases_sf"/>
</dbReference>
<keyword evidence="2 6" id="KW-0489">Methyltransferase</keyword>